<dbReference type="GO" id="GO:0008270">
    <property type="term" value="F:zinc ion binding"/>
    <property type="evidence" value="ECO:0007669"/>
    <property type="project" value="InterPro"/>
</dbReference>
<evidence type="ECO:0000256" key="1">
    <source>
        <dbReference type="ARBA" id="ARBA00022723"/>
    </source>
</evidence>
<sequence length="313" mass="35268">MIMTVKGAIDGESLGLTLVHEHLLVDFSSAEDQIEITNSIRSDIINTMLPYLLEIKNLGVKTFFECTPKYVGRDVKTLKILSELSGLNIVTNTGFYGAGNGKHVPKKYYGETAEKIAEMFIKEWKEGIEDTDIKPGFIKTAVNPGPLSDLDKKLIIATAITHLETGLTIACHTGEAVCAIEVTDIIKKVGIDLSSLIIVHADNIEDFDVHLMLLKRGIWLEYDSIGARPIDYHVRLIERVIKEGFEDRILLSHDAGWYAVGEKNGGRQKIRGYTDIFYKLIPELIKRNISQEIINEFLIENPKRAFEIRIRKK</sequence>
<organism evidence="6">
    <name type="scientific">Dictyoglomus thermophilum</name>
    <dbReference type="NCBI Taxonomy" id="14"/>
    <lineage>
        <taxon>Bacteria</taxon>
        <taxon>Pseudomonadati</taxon>
        <taxon>Dictyoglomota</taxon>
        <taxon>Dictyoglomia</taxon>
        <taxon>Dictyoglomales</taxon>
        <taxon>Dictyoglomaceae</taxon>
        <taxon>Dictyoglomus</taxon>
    </lineage>
</organism>
<dbReference type="Pfam" id="PF02126">
    <property type="entry name" value="PTE"/>
    <property type="match status" value="1"/>
</dbReference>
<keyword evidence="1 4" id="KW-0479">Metal-binding</keyword>
<accession>A0A7C3RVA6</accession>
<feature type="binding site" description="via carbamate group" evidence="4">
    <location>
        <position position="139"/>
    </location>
    <ligand>
        <name>Zn(2+)</name>
        <dbReference type="ChEBI" id="CHEBI:29105"/>
        <label>2</label>
    </ligand>
</feature>
<gene>
    <name evidence="6" type="ORF">ENW00_03955</name>
</gene>
<feature type="binding site" evidence="4">
    <location>
        <position position="172"/>
    </location>
    <ligand>
        <name>Zn(2+)</name>
        <dbReference type="ChEBI" id="CHEBI:29105"/>
        <label>2</label>
    </ligand>
</feature>
<feature type="modified residue" description="N6-carboxylysine" evidence="3 5">
    <location>
        <position position="139"/>
    </location>
</feature>
<evidence type="ECO:0000256" key="2">
    <source>
        <dbReference type="ARBA" id="ARBA00022801"/>
    </source>
</evidence>
<evidence type="ECO:0000256" key="4">
    <source>
        <dbReference type="PIRSR" id="PIRSR601559-51"/>
    </source>
</evidence>
<proteinExistence type="inferred from homology"/>
<dbReference type="PROSITE" id="PS01322">
    <property type="entry name" value="PHOSPHOTRIESTERASE_1"/>
    <property type="match status" value="1"/>
</dbReference>
<comment type="similarity">
    <text evidence="5">Belongs to the metallo-dependent hydrolases superfamily. Phosphotriesterase family.</text>
</comment>
<dbReference type="PANTHER" id="PTHR10819:SF3">
    <property type="entry name" value="PHOSPHOTRIESTERASE-RELATED PROTEIN"/>
    <property type="match status" value="1"/>
</dbReference>
<dbReference type="PIRSF" id="PIRSF016839">
    <property type="entry name" value="PhP"/>
    <property type="match status" value="1"/>
</dbReference>
<feature type="binding site" evidence="4">
    <location>
        <position position="254"/>
    </location>
    <ligand>
        <name>Zn(2+)</name>
        <dbReference type="ChEBI" id="CHEBI:29105"/>
        <label>1</label>
    </ligand>
</feature>
<dbReference type="InterPro" id="IPR017947">
    <property type="entry name" value="AryldialkylPase_Zn-BS"/>
</dbReference>
<name>A0A7C3RVA6_DICTH</name>
<evidence type="ECO:0000256" key="3">
    <source>
        <dbReference type="PIRSR" id="PIRSR601559-50"/>
    </source>
</evidence>
<dbReference type="PROSITE" id="PS51347">
    <property type="entry name" value="PHOSPHOTRIESTERASE_2"/>
    <property type="match status" value="1"/>
</dbReference>
<dbReference type="GO" id="GO:0016788">
    <property type="term" value="F:hydrolase activity, acting on ester bonds"/>
    <property type="evidence" value="ECO:0007669"/>
    <property type="project" value="InterPro"/>
</dbReference>
<evidence type="ECO:0000256" key="5">
    <source>
        <dbReference type="PROSITE-ProRule" id="PRU00679"/>
    </source>
</evidence>
<feature type="binding site" evidence="4">
    <location>
        <position position="22"/>
    </location>
    <ligand>
        <name>Zn(2+)</name>
        <dbReference type="ChEBI" id="CHEBI:29105"/>
        <label>1</label>
    </ligand>
</feature>
<feature type="binding site" evidence="4">
    <location>
        <position position="200"/>
    </location>
    <ligand>
        <name>Zn(2+)</name>
        <dbReference type="ChEBI" id="CHEBI:29105"/>
        <label>2</label>
    </ligand>
</feature>
<feature type="binding site" description="via carbamate group" evidence="4">
    <location>
        <position position="139"/>
    </location>
    <ligand>
        <name>Zn(2+)</name>
        <dbReference type="ChEBI" id="CHEBI:29105"/>
        <label>1</label>
    </ligand>
</feature>
<comment type="caution">
    <text evidence="6">The sequence shown here is derived from an EMBL/GenBank/DDBJ whole genome shotgun (WGS) entry which is preliminary data.</text>
</comment>
<dbReference type="Gene3D" id="3.20.20.140">
    <property type="entry name" value="Metal-dependent hydrolases"/>
    <property type="match status" value="1"/>
</dbReference>
<feature type="binding site" evidence="4">
    <location>
        <position position="20"/>
    </location>
    <ligand>
        <name>Zn(2+)</name>
        <dbReference type="ChEBI" id="CHEBI:29105"/>
        <label>1</label>
    </ligand>
</feature>
<comment type="cofactor">
    <cofactor evidence="4">
        <name>a divalent metal cation</name>
        <dbReference type="ChEBI" id="CHEBI:60240"/>
    </cofactor>
    <text evidence="4">Binds 2 divalent metal cations per subunit.</text>
</comment>
<dbReference type="InterPro" id="IPR032466">
    <property type="entry name" value="Metal_Hydrolase"/>
</dbReference>
<dbReference type="EMBL" id="DTIN01000014">
    <property type="protein sequence ID" value="HFX13301.1"/>
    <property type="molecule type" value="Genomic_DNA"/>
</dbReference>
<keyword evidence="2" id="KW-0378">Hydrolase</keyword>
<dbReference type="InterPro" id="IPR001559">
    <property type="entry name" value="Phosphotriesterase"/>
</dbReference>
<evidence type="ECO:0000313" key="6">
    <source>
        <dbReference type="EMBL" id="HFX13301.1"/>
    </source>
</evidence>
<dbReference type="AlphaFoldDB" id="A0A7C3RVA6"/>
<protein>
    <submittedName>
        <fullName evidence="6">Aryldialkylphosphatase</fullName>
    </submittedName>
</protein>
<dbReference type="SUPFAM" id="SSF51556">
    <property type="entry name" value="Metallo-dependent hydrolases"/>
    <property type="match status" value="1"/>
</dbReference>
<dbReference type="PANTHER" id="PTHR10819">
    <property type="entry name" value="PHOSPHOTRIESTERASE-RELATED"/>
    <property type="match status" value="1"/>
</dbReference>
<reference evidence="6" key="1">
    <citation type="journal article" date="2020" name="mSystems">
        <title>Genome- and Community-Level Interaction Insights into Carbon Utilization and Element Cycling Functions of Hydrothermarchaeota in Hydrothermal Sediment.</title>
        <authorList>
            <person name="Zhou Z."/>
            <person name="Liu Y."/>
            <person name="Xu W."/>
            <person name="Pan J."/>
            <person name="Luo Z.H."/>
            <person name="Li M."/>
        </authorList>
    </citation>
    <scope>NUCLEOTIDE SEQUENCE [LARGE SCALE GENOMIC DNA]</scope>
    <source>
        <strain evidence="6">SpSt-81</strain>
    </source>
</reference>